<keyword evidence="1" id="KW-0472">Membrane</keyword>
<gene>
    <name evidence="2" type="ORF">A2Y62_01110</name>
</gene>
<comment type="caution">
    <text evidence="2">The sequence shown here is derived from an EMBL/GenBank/DDBJ whole genome shotgun (WGS) entry which is preliminary data.</text>
</comment>
<dbReference type="InterPro" id="IPR046031">
    <property type="entry name" value="DUF5989"/>
</dbReference>
<dbReference type="STRING" id="1817863.A2Y62_01110"/>
<feature type="transmembrane region" description="Helical" evidence="1">
    <location>
        <begin position="26"/>
        <end position="45"/>
    </location>
</feature>
<proteinExistence type="predicted"/>
<evidence type="ECO:0008006" key="4">
    <source>
        <dbReference type="Google" id="ProtNLM"/>
    </source>
</evidence>
<evidence type="ECO:0000313" key="2">
    <source>
        <dbReference type="EMBL" id="OGF68121.1"/>
    </source>
</evidence>
<keyword evidence="1" id="KW-0812">Transmembrane</keyword>
<dbReference type="EMBL" id="MFGW01000019">
    <property type="protein sequence ID" value="OGF68121.1"/>
    <property type="molecule type" value="Genomic_DNA"/>
</dbReference>
<dbReference type="AlphaFoldDB" id="A0A1F5VYJ5"/>
<evidence type="ECO:0000313" key="3">
    <source>
        <dbReference type="Proteomes" id="UP000178943"/>
    </source>
</evidence>
<sequence length="59" mass="6864">MSFLKNVKLKGGIFGEFISFLWKNKLWWLIPIIVVLVAFSLLLIFTQTSPIAPFIYTLF</sequence>
<organism evidence="2 3">
    <name type="scientific">Candidatus Fischerbacteria bacterium RBG_13_37_8</name>
    <dbReference type="NCBI Taxonomy" id="1817863"/>
    <lineage>
        <taxon>Bacteria</taxon>
        <taxon>Candidatus Fischeribacteriota</taxon>
    </lineage>
</organism>
<name>A0A1F5VYJ5_9BACT</name>
<reference evidence="2 3" key="1">
    <citation type="journal article" date="2016" name="Nat. Commun.">
        <title>Thousands of microbial genomes shed light on interconnected biogeochemical processes in an aquifer system.</title>
        <authorList>
            <person name="Anantharaman K."/>
            <person name="Brown C.T."/>
            <person name="Hug L.A."/>
            <person name="Sharon I."/>
            <person name="Castelle C.J."/>
            <person name="Probst A.J."/>
            <person name="Thomas B.C."/>
            <person name="Singh A."/>
            <person name="Wilkins M.J."/>
            <person name="Karaoz U."/>
            <person name="Brodie E.L."/>
            <person name="Williams K.H."/>
            <person name="Hubbard S.S."/>
            <person name="Banfield J.F."/>
        </authorList>
    </citation>
    <scope>NUCLEOTIDE SEQUENCE [LARGE SCALE GENOMIC DNA]</scope>
</reference>
<protein>
    <recommendedName>
        <fullName evidence="4">Oligopeptide transport permease C-like N-terminal domain-containing protein</fullName>
    </recommendedName>
</protein>
<dbReference type="Proteomes" id="UP000178943">
    <property type="component" value="Unassembled WGS sequence"/>
</dbReference>
<keyword evidence="1" id="KW-1133">Transmembrane helix</keyword>
<dbReference type="Pfam" id="PF19451">
    <property type="entry name" value="DUF5989"/>
    <property type="match status" value="1"/>
</dbReference>
<accession>A0A1F5VYJ5</accession>
<evidence type="ECO:0000256" key="1">
    <source>
        <dbReference type="SAM" id="Phobius"/>
    </source>
</evidence>